<dbReference type="Pfam" id="PF23598">
    <property type="entry name" value="LRR_14"/>
    <property type="match status" value="1"/>
</dbReference>
<dbReference type="InterPro" id="IPR001611">
    <property type="entry name" value="Leu-rich_rpt"/>
</dbReference>
<sequence length="808" mass="89196">MGQIRGSAADELEEHFTGCRSCLEQTSRLNQSDPLTDDLRATQFQAADDPNLERLTQQIQQEMSLLQTRSESDATLASPQNRSDDLSLCHRQMVAAATDDAIGQLGHYRVLRFLGEGATGIVFHGEDLVLGRSVAIKMLRPSCGATPVHRQRFLRGARAMAGIEHDHVIGIHEVHSDSPIPYLVMPLLEGESLQSKLDREGRIAPEVVMQIARQIASGLSAVHQSGLVHRDIKPDNLWIRASDQRICILDFGLAREVSDPDLTEQSTILGTPRYMAPEQATAQASVDHRSDLFSLGAILYHALTGKFPFPGRTAMECMVSVAKDDVLAPHLYDPEVPHGLSNIVVRLLEKDPARRYQSAEQLSSALECQDQLKPPRKPLLPISVLFGFGVFLLLAIVTVTIKRSDGTTTTVTAELEGDATLDIAIDDTKPEQLEIHSTESISWNDRQAAVWAIDRGGIVDVQTAAVAASDLTTVRQTSDLPEGEFRLIRIYIDGSVTDDQTLSKLTQLAHLRVLHVLGNASLTDKGMQSIGKLRSLQHLRIRCDNPYTCPISDAGVEQLAELDQLKVFRVDAHRFTDRSLQVLSKLPQLEYVGSYVPEVTDQGLEHLKSLQRLMYLHLSDASQITDQGCRYLAECEEVRELSLKDASLTAQCLEPLSRLQWLYTLEIPGTKLDDASVDTLSELSRLKILSLAGCGITSESLRHLVDLPLEVLDVAYNPINDGGISLFNQFPNLYALSLSETKISDEGLKQLRSDRLTVLKLNGTSISDESIDHLMTITTLNQLHVVGTPLSQEGRQQLSKKIPTVFGR</sequence>
<accession>A0A518HSL3</accession>
<feature type="binding site" evidence="9">
    <location>
        <position position="137"/>
    </location>
    <ligand>
        <name>ATP</name>
        <dbReference type="ChEBI" id="CHEBI:30616"/>
    </ligand>
</feature>
<dbReference type="InterPro" id="IPR017441">
    <property type="entry name" value="Protein_kinase_ATP_BS"/>
</dbReference>
<keyword evidence="8 9" id="KW-0067">ATP-binding</keyword>
<dbReference type="EC" id="2.7.11.1" evidence="1"/>
<protein>
    <recommendedName>
        <fullName evidence="1">non-specific serine/threonine protein kinase</fullName>
        <ecNumber evidence="1">2.7.11.1</ecNumber>
    </recommendedName>
</protein>
<evidence type="ECO:0000256" key="9">
    <source>
        <dbReference type="PROSITE-ProRule" id="PRU10141"/>
    </source>
</evidence>
<dbReference type="SMART" id="SM00367">
    <property type="entry name" value="LRR_CC"/>
    <property type="match status" value="3"/>
</dbReference>
<dbReference type="InterPro" id="IPR000719">
    <property type="entry name" value="Prot_kinase_dom"/>
</dbReference>
<keyword evidence="6 9" id="KW-0547">Nucleotide-binding</keyword>
<keyword evidence="10" id="KW-0812">Transmembrane</keyword>
<dbReference type="EMBL" id="CP037423">
    <property type="protein sequence ID" value="QDV43850.1"/>
    <property type="molecule type" value="Genomic_DNA"/>
</dbReference>
<evidence type="ECO:0000256" key="1">
    <source>
        <dbReference type="ARBA" id="ARBA00012513"/>
    </source>
</evidence>
<keyword evidence="13" id="KW-1185">Reference proteome</keyword>
<dbReference type="Gene3D" id="3.30.200.20">
    <property type="entry name" value="Phosphorylase Kinase, domain 1"/>
    <property type="match status" value="1"/>
</dbReference>
<dbReference type="InterPro" id="IPR055414">
    <property type="entry name" value="LRR_R13L4/SHOC2-like"/>
</dbReference>
<dbReference type="AlphaFoldDB" id="A0A518HSL3"/>
<reference evidence="12 13" key="1">
    <citation type="submission" date="2019-03" db="EMBL/GenBank/DDBJ databases">
        <title>Deep-cultivation of Planctomycetes and their phenomic and genomic characterization uncovers novel biology.</title>
        <authorList>
            <person name="Wiegand S."/>
            <person name="Jogler M."/>
            <person name="Boedeker C."/>
            <person name="Pinto D."/>
            <person name="Vollmers J."/>
            <person name="Rivas-Marin E."/>
            <person name="Kohn T."/>
            <person name="Peeters S.H."/>
            <person name="Heuer A."/>
            <person name="Rast P."/>
            <person name="Oberbeckmann S."/>
            <person name="Bunk B."/>
            <person name="Jeske O."/>
            <person name="Meyerdierks A."/>
            <person name="Storesund J.E."/>
            <person name="Kallscheuer N."/>
            <person name="Luecker S."/>
            <person name="Lage O.M."/>
            <person name="Pohl T."/>
            <person name="Merkel B.J."/>
            <person name="Hornburger P."/>
            <person name="Mueller R.-W."/>
            <person name="Bruemmer F."/>
            <person name="Labrenz M."/>
            <person name="Spormann A.M."/>
            <person name="Op den Camp H."/>
            <person name="Overmann J."/>
            <person name="Amann R."/>
            <person name="Jetten M.S.M."/>
            <person name="Mascher T."/>
            <person name="Medema M.H."/>
            <person name="Devos D.P."/>
            <person name="Kaster A.-K."/>
            <person name="Ovreas L."/>
            <person name="Rohde M."/>
            <person name="Galperin M.Y."/>
            <person name="Jogler C."/>
        </authorList>
    </citation>
    <scope>NUCLEOTIDE SEQUENCE [LARGE SCALE GENOMIC DNA]</scope>
    <source>
        <strain evidence="12 13">Enr13</strain>
    </source>
</reference>
<dbReference type="GO" id="GO:0005524">
    <property type="term" value="F:ATP binding"/>
    <property type="evidence" value="ECO:0007669"/>
    <property type="project" value="UniProtKB-UniRule"/>
</dbReference>
<dbReference type="Gene3D" id="3.80.10.10">
    <property type="entry name" value="Ribonuclease Inhibitor"/>
    <property type="match status" value="2"/>
</dbReference>
<evidence type="ECO:0000313" key="12">
    <source>
        <dbReference type="EMBL" id="QDV43850.1"/>
    </source>
</evidence>
<feature type="domain" description="Protein kinase" evidence="11">
    <location>
        <begin position="108"/>
        <end position="380"/>
    </location>
</feature>
<evidence type="ECO:0000313" key="13">
    <source>
        <dbReference type="Proteomes" id="UP000319004"/>
    </source>
</evidence>
<dbReference type="InterPro" id="IPR006553">
    <property type="entry name" value="Leu-rich_rpt_Cys-con_subtyp"/>
</dbReference>
<gene>
    <name evidence="12" type="primary">prkC_19</name>
    <name evidence="12" type="ORF">Enr13x_37100</name>
</gene>
<name>A0A518HSL3_9BACT</name>
<dbReference type="PANTHER" id="PTHR43289">
    <property type="entry name" value="MITOGEN-ACTIVATED PROTEIN KINASE KINASE KINASE 20-RELATED"/>
    <property type="match status" value="1"/>
</dbReference>
<evidence type="ECO:0000256" key="2">
    <source>
        <dbReference type="ARBA" id="ARBA00022527"/>
    </source>
</evidence>
<evidence type="ECO:0000256" key="3">
    <source>
        <dbReference type="ARBA" id="ARBA00022614"/>
    </source>
</evidence>
<dbReference type="InterPro" id="IPR011009">
    <property type="entry name" value="Kinase-like_dom_sf"/>
</dbReference>
<feature type="transmembrane region" description="Helical" evidence="10">
    <location>
        <begin position="379"/>
        <end position="401"/>
    </location>
</feature>
<evidence type="ECO:0000256" key="7">
    <source>
        <dbReference type="ARBA" id="ARBA00022777"/>
    </source>
</evidence>
<dbReference type="InterPro" id="IPR032675">
    <property type="entry name" value="LRR_dom_sf"/>
</dbReference>
<dbReference type="PROSITE" id="PS50011">
    <property type="entry name" value="PROTEIN_KINASE_DOM"/>
    <property type="match status" value="1"/>
</dbReference>
<keyword evidence="10" id="KW-0472">Membrane</keyword>
<keyword evidence="5" id="KW-0677">Repeat</keyword>
<dbReference type="Gene3D" id="1.10.510.10">
    <property type="entry name" value="Transferase(Phosphotransferase) domain 1"/>
    <property type="match status" value="1"/>
</dbReference>
<evidence type="ECO:0000256" key="8">
    <source>
        <dbReference type="ARBA" id="ARBA00022840"/>
    </source>
</evidence>
<evidence type="ECO:0000256" key="4">
    <source>
        <dbReference type="ARBA" id="ARBA00022679"/>
    </source>
</evidence>
<keyword evidence="10" id="KW-1133">Transmembrane helix</keyword>
<dbReference type="PROSITE" id="PS00107">
    <property type="entry name" value="PROTEIN_KINASE_ATP"/>
    <property type="match status" value="1"/>
</dbReference>
<dbReference type="FunFam" id="1.10.510.10:FF:000021">
    <property type="entry name" value="Serine/threonine protein kinase"/>
    <property type="match status" value="1"/>
</dbReference>
<keyword evidence="2" id="KW-0723">Serine/threonine-protein kinase</keyword>
<dbReference type="SUPFAM" id="SSF52047">
    <property type="entry name" value="RNI-like"/>
    <property type="match status" value="1"/>
</dbReference>
<keyword evidence="3" id="KW-0433">Leucine-rich repeat</keyword>
<dbReference type="SUPFAM" id="SSF56112">
    <property type="entry name" value="Protein kinase-like (PK-like)"/>
    <property type="match status" value="1"/>
</dbReference>
<keyword evidence="7 12" id="KW-0418">Kinase</keyword>
<dbReference type="GO" id="GO:0004674">
    <property type="term" value="F:protein serine/threonine kinase activity"/>
    <property type="evidence" value="ECO:0007669"/>
    <property type="project" value="UniProtKB-KW"/>
</dbReference>
<organism evidence="12 13">
    <name type="scientific">Stieleria neptunia</name>
    <dbReference type="NCBI Taxonomy" id="2527979"/>
    <lineage>
        <taxon>Bacteria</taxon>
        <taxon>Pseudomonadati</taxon>
        <taxon>Planctomycetota</taxon>
        <taxon>Planctomycetia</taxon>
        <taxon>Pirellulales</taxon>
        <taxon>Pirellulaceae</taxon>
        <taxon>Stieleria</taxon>
    </lineage>
</organism>
<evidence type="ECO:0000256" key="6">
    <source>
        <dbReference type="ARBA" id="ARBA00022741"/>
    </source>
</evidence>
<evidence type="ECO:0000259" key="11">
    <source>
        <dbReference type="PROSITE" id="PS50011"/>
    </source>
</evidence>
<dbReference type="KEGG" id="snep:Enr13x_37100"/>
<dbReference type="SMART" id="SM00220">
    <property type="entry name" value="S_TKc"/>
    <property type="match status" value="1"/>
</dbReference>
<dbReference type="Pfam" id="PF13516">
    <property type="entry name" value="LRR_6"/>
    <property type="match status" value="1"/>
</dbReference>
<dbReference type="Proteomes" id="UP000319004">
    <property type="component" value="Chromosome"/>
</dbReference>
<evidence type="ECO:0000256" key="10">
    <source>
        <dbReference type="SAM" id="Phobius"/>
    </source>
</evidence>
<dbReference type="PANTHER" id="PTHR43289:SF6">
    <property type="entry name" value="SERINE_THREONINE-PROTEIN KINASE NEKL-3"/>
    <property type="match status" value="1"/>
</dbReference>
<dbReference type="Pfam" id="PF00069">
    <property type="entry name" value="Pkinase"/>
    <property type="match status" value="1"/>
</dbReference>
<evidence type="ECO:0000256" key="5">
    <source>
        <dbReference type="ARBA" id="ARBA00022737"/>
    </source>
</evidence>
<dbReference type="CDD" id="cd14014">
    <property type="entry name" value="STKc_PknB_like"/>
    <property type="match status" value="1"/>
</dbReference>
<proteinExistence type="predicted"/>
<keyword evidence="4 12" id="KW-0808">Transferase</keyword>